<proteinExistence type="predicted"/>
<protein>
    <recommendedName>
        <fullName evidence="3">Nickel-binding accessory protein UreJ-HupE</fullName>
    </recommendedName>
</protein>
<dbReference type="AlphaFoldDB" id="A0A3B0YX59"/>
<name>A0A3B0YX59_9ZZZZ</name>
<dbReference type="EMBL" id="UOFM01000277">
    <property type="protein sequence ID" value="VAW78769.1"/>
    <property type="molecule type" value="Genomic_DNA"/>
</dbReference>
<gene>
    <name evidence="2" type="ORF">MNBD_GAMMA14-1997</name>
</gene>
<sequence>MKHAPSLIIALGASLMPPLAQAHTGNLATGLLAGLEHPLTGLDHLAALVLSGLLIGRLVTGKRRGLAGLVCALALGAAGGMLLGAQASAESLILLSLPVLFGFQWIRHTGQLKMAVTVMGLFMVAHGWAHGAEMQGSAQGFMAGFLLTSALVAGASCWFSTIIRAHFSRADKTSHRVAQGDLQETARSHLA</sequence>
<accession>A0A3B0YX59</accession>
<dbReference type="Pfam" id="PF04955">
    <property type="entry name" value="HupE_UreJ"/>
    <property type="match status" value="1"/>
</dbReference>
<evidence type="ECO:0000256" key="1">
    <source>
        <dbReference type="SAM" id="Phobius"/>
    </source>
</evidence>
<keyword evidence="1" id="KW-0472">Membrane</keyword>
<reference evidence="2" key="1">
    <citation type="submission" date="2018-06" db="EMBL/GenBank/DDBJ databases">
        <authorList>
            <person name="Zhirakovskaya E."/>
        </authorList>
    </citation>
    <scope>NUCLEOTIDE SEQUENCE</scope>
</reference>
<keyword evidence="1" id="KW-0812">Transmembrane</keyword>
<feature type="transmembrane region" description="Helical" evidence="1">
    <location>
        <begin position="141"/>
        <end position="163"/>
    </location>
</feature>
<feature type="transmembrane region" description="Helical" evidence="1">
    <location>
        <begin position="66"/>
        <end position="83"/>
    </location>
</feature>
<organism evidence="2">
    <name type="scientific">hydrothermal vent metagenome</name>
    <dbReference type="NCBI Taxonomy" id="652676"/>
    <lineage>
        <taxon>unclassified sequences</taxon>
        <taxon>metagenomes</taxon>
        <taxon>ecological metagenomes</taxon>
    </lineage>
</organism>
<feature type="transmembrane region" description="Helical" evidence="1">
    <location>
        <begin position="38"/>
        <end position="59"/>
    </location>
</feature>
<evidence type="ECO:0008006" key="3">
    <source>
        <dbReference type="Google" id="ProtNLM"/>
    </source>
</evidence>
<evidence type="ECO:0000313" key="2">
    <source>
        <dbReference type="EMBL" id="VAW78769.1"/>
    </source>
</evidence>
<dbReference type="InterPro" id="IPR007038">
    <property type="entry name" value="HupE_UreJ"/>
</dbReference>
<keyword evidence="1" id="KW-1133">Transmembrane helix</keyword>